<evidence type="ECO:0000313" key="2">
    <source>
        <dbReference type="Proteomes" id="UP001153334"/>
    </source>
</evidence>
<dbReference type="Proteomes" id="UP001153334">
    <property type="component" value="Unassembled WGS sequence"/>
</dbReference>
<comment type="caution">
    <text evidence="1">The sequence shown here is derived from an EMBL/GenBank/DDBJ whole genome shotgun (WGS) entry which is preliminary data.</text>
</comment>
<evidence type="ECO:0000313" key="1">
    <source>
        <dbReference type="EMBL" id="KAJ8120528.1"/>
    </source>
</evidence>
<reference evidence="1" key="1">
    <citation type="submission" date="2022-11" db="EMBL/GenBank/DDBJ databases">
        <title>Genome Sequence of Nemania bipapillata.</title>
        <authorList>
            <person name="Buettner E."/>
        </authorList>
    </citation>
    <scope>NUCLEOTIDE SEQUENCE</scope>
    <source>
        <strain evidence="1">CP14</strain>
    </source>
</reference>
<name>A0ACC2IZ93_9PEZI</name>
<protein>
    <submittedName>
        <fullName evidence="1">Uncharacterized protein</fullName>
    </submittedName>
</protein>
<keyword evidence="2" id="KW-1185">Reference proteome</keyword>
<accession>A0ACC2IZ93</accession>
<proteinExistence type="predicted"/>
<dbReference type="EMBL" id="JAPESX010000602">
    <property type="protein sequence ID" value="KAJ8120528.1"/>
    <property type="molecule type" value="Genomic_DNA"/>
</dbReference>
<sequence>MQINALGVTPSILETISPKILPECLRQVTCIGEAVSQRIIDGLADKVELRSSYGLSECAQLNFSGRLVQGGCRGYIGRPSDTTQAVVLIPGTNTRAATNDYGELCLLGPQLSDGYLNRQLETLETFVPNPFGPGRMLRTRDVARETDDGTFEISGRLDDQIKINGQRVEPGEISHVLRSSDLVIGCHIMASVVDSTQSLVAALEIRQGNDWSDVVQELKNNCVDHLPSYMIPSYWLQYESLPLNNNGKIDVNSIKRRIQDTPTELMLARKKTNKYSGVVGPIESLIRDIWSTVLQLDRSTIGREDNFLDLGGNSLQAIIMINDLRKEKLHITLEDVLVRSSIATLGSIATSPEILQPPEPLSMIQSDNVRSQLGNESGVLDAFPVTEFQASLLVETIQGSNDYTYQRLWDVADFDIVRLRLAFHVAFLTSPALQSTFISTPDGLVQLIRDTNELPWSTSDLPLEEYLALDLEHGFELGQLFFRVAIVQSSVLVVTMHHALFDYWSSPFLYEDVSRLYEGLYPKPRPLFQNFVKLMLQTDWSAAESFWREYLDSAPSTILNVQPTSIASDTVVTIPLQLDEVAKSMKVTLASIVHTAWGLVLSQYTGVQDVVFATTLAGRDAPIPDVDRMDGPTLTVTLKRCVFNPQQSLKQCLDKVFDEALMIGRHSQYGLRRILSSASQSVDFIDTMVNIVPYNRTADARFGVFKPYGSTPVWKSGFTLLELQQQDDKLAVRLHSTIEKKFAEIILGNFSKALHAIVDESSQPVLSIDLLSDSESELLSRPQDITTGVPNHLLQQFDQMVHDYPNRSAIQWQTLETITYEQLDVRSNQMASFLATQGVKPGQYVCTLLYKSPMLIIAMLGILKAGGCYVPLSPDNPIERNSFIINETTASLVISEKLVDQTSLMENVFMIEDIRLELYSQTPINIDIASDADAYIIYTSGSTGNPKGVVIQHRAAATGIWSMIQYEGRNNGTWRALQFSNCIFDASILDIFNTLNSGGTLCMAPNDRLVSQLADVINEMGVTHSFLTPTVARLLRPREVPSLKSLTIGGEALTDDILEIWSKDIRVIQAYGPTETAMVCVMREMSSDLNVRNLGALFPTAAGYILNPNGVNLVPYGAVGELCLAGPQLGKGYLNRPDLTSSAFIDLEIGGFSRLYRTGDLVRWLPGGEIEYLGRKDSQVKINGHRIELSEIEQKVMESGMVADCITVPVVIQGKPQLASFVVFEHSPIDGILPSESLVEKAADLRDRVIGLAHYMKPKVLIPLGKMPLMPSGKVARKLLVSWVNALSSEDLAKYDFDNFGETAMVVPVSSQEEKFLEDAFASVLGIPNNAIGRNANFLALGGDSIFAIKLSSYVRAQGQSQSLSVGDILKYPRLQDMALRLIATNENKNDDLTASSPRRTELENPVVLQAIESSNMALEDVEHAYRCPPGQAEFLNQGSKPSQYWVLMTTGQKAL</sequence>
<gene>
    <name evidence="1" type="ORF">ONZ43_g2784</name>
</gene>
<organism evidence="1 2">
    <name type="scientific">Nemania bipapillata</name>
    <dbReference type="NCBI Taxonomy" id="110536"/>
    <lineage>
        <taxon>Eukaryota</taxon>
        <taxon>Fungi</taxon>
        <taxon>Dikarya</taxon>
        <taxon>Ascomycota</taxon>
        <taxon>Pezizomycotina</taxon>
        <taxon>Sordariomycetes</taxon>
        <taxon>Xylariomycetidae</taxon>
        <taxon>Xylariales</taxon>
        <taxon>Xylariaceae</taxon>
        <taxon>Nemania</taxon>
    </lineage>
</organism>